<evidence type="ECO:0000256" key="3">
    <source>
        <dbReference type="ARBA" id="ARBA00023170"/>
    </source>
</evidence>
<organism evidence="5 6">
    <name type="scientific">Pristionchus mayeri</name>
    <dbReference type="NCBI Taxonomy" id="1317129"/>
    <lineage>
        <taxon>Eukaryota</taxon>
        <taxon>Metazoa</taxon>
        <taxon>Ecdysozoa</taxon>
        <taxon>Nematoda</taxon>
        <taxon>Chromadorea</taxon>
        <taxon>Rhabditida</taxon>
        <taxon>Rhabditina</taxon>
        <taxon>Diplogasteromorpha</taxon>
        <taxon>Diplogasteroidea</taxon>
        <taxon>Neodiplogasteridae</taxon>
        <taxon>Pristionchus</taxon>
    </lineage>
</organism>
<dbReference type="Proteomes" id="UP001328107">
    <property type="component" value="Unassembled WGS sequence"/>
</dbReference>
<keyword evidence="1" id="KW-0805">Transcription regulation</keyword>
<keyword evidence="2" id="KW-0804">Transcription</keyword>
<dbReference type="GO" id="GO:0003700">
    <property type="term" value="F:DNA-binding transcription factor activity"/>
    <property type="evidence" value="ECO:0007669"/>
    <property type="project" value="TreeGrafter"/>
</dbReference>
<accession>A0AAN5CLB5</accession>
<dbReference type="GO" id="GO:0005634">
    <property type="term" value="C:nucleus"/>
    <property type="evidence" value="ECO:0007669"/>
    <property type="project" value="TreeGrafter"/>
</dbReference>
<evidence type="ECO:0000259" key="4">
    <source>
        <dbReference type="PROSITE" id="PS51843"/>
    </source>
</evidence>
<comment type="caution">
    <text evidence="5">The sequence shown here is derived from an EMBL/GenBank/DDBJ whole genome shotgun (WGS) entry which is preliminary data.</text>
</comment>
<evidence type="ECO:0000313" key="5">
    <source>
        <dbReference type="EMBL" id="GMR46496.1"/>
    </source>
</evidence>
<dbReference type="PANTHER" id="PTHR46011:SF6">
    <property type="entry name" value="HIGH ZINC ACTIVATED NUCLEAR RECEPTOR PROTEIN"/>
    <property type="match status" value="1"/>
</dbReference>
<evidence type="ECO:0000313" key="6">
    <source>
        <dbReference type="Proteomes" id="UP001328107"/>
    </source>
</evidence>
<dbReference type="EMBL" id="BTRK01000004">
    <property type="protein sequence ID" value="GMR46496.1"/>
    <property type="molecule type" value="Genomic_DNA"/>
</dbReference>
<gene>
    <name evidence="5" type="ORF">PMAYCL1PPCAC_16691</name>
</gene>
<dbReference type="SMART" id="SM00430">
    <property type="entry name" value="HOLI"/>
    <property type="match status" value="1"/>
</dbReference>
<dbReference type="PROSITE" id="PS51843">
    <property type="entry name" value="NR_LBD"/>
    <property type="match status" value="1"/>
</dbReference>
<dbReference type="AlphaFoldDB" id="A0AAN5CLB5"/>
<name>A0AAN5CLB5_9BILA</name>
<reference evidence="6" key="1">
    <citation type="submission" date="2022-10" db="EMBL/GenBank/DDBJ databases">
        <title>Genome assembly of Pristionchus species.</title>
        <authorList>
            <person name="Yoshida K."/>
            <person name="Sommer R.J."/>
        </authorList>
    </citation>
    <scope>NUCLEOTIDE SEQUENCE [LARGE SCALE GENOMIC DNA]</scope>
    <source>
        <strain evidence="6">RS5460</strain>
    </source>
</reference>
<feature type="non-terminal residue" evidence="5">
    <location>
        <position position="280"/>
    </location>
</feature>
<keyword evidence="3" id="KW-0675">Receptor</keyword>
<dbReference type="SUPFAM" id="SSF48508">
    <property type="entry name" value="Nuclear receptor ligand-binding domain"/>
    <property type="match status" value="1"/>
</dbReference>
<proteinExistence type="predicted"/>
<evidence type="ECO:0000256" key="1">
    <source>
        <dbReference type="ARBA" id="ARBA00023015"/>
    </source>
</evidence>
<dbReference type="PANTHER" id="PTHR46011">
    <property type="entry name" value="NUCLEAR HORMONE RECEPTOR FAMILY MEMBER NHR-86-RELATED"/>
    <property type="match status" value="1"/>
</dbReference>
<evidence type="ECO:0000256" key="2">
    <source>
        <dbReference type="ARBA" id="ARBA00023163"/>
    </source>
</evidence>
<feature type="domain" description="NR LBD" evidence="4">
    <location>
        <begin position="34"/>
        <end position="280"/>
    </location>
</feature>
<dbReference type="InterPro" id="IPR035500">
    <property type="entry name" value="NHR-like_dom_sf"/>
</dbReference>
<protein>
    <recommendedName>
        <fullName evidence="4">NR LBD domain-containing protein</fullName>
    </recommendedName>
</protein>
<dbReference type="Gene3D" id="1.10.565.10">
    <property type="entry name" value="Retinoid X Receptor"/>
    <property type="match status" value="1"/>
</dbReference>
<keyword evidence="6" id="KW-1185">Reference proteome</keyword>
<dbReference type="Pfam" id="PF00104">
    <property type="entry name" value="Hormone_recep"/>
    <property type="match status" value="1"/>
</dbReference>
<dbReference type="InterPro" id="IPR000536">
    <property type="entry name" value="Nucl_hrmn_rcpt_lig-bd"/>
</dbReference>
<feature type="non-terminal residue" evidence="5">
    <location>
        <position position="1"/>
    </location>
</feature>
<sequence>ESVLSCRKCRLSRFEVVIRSGNIDDDALLVLSTNRRSVELNIRGIELDPEDACTENYELIPSTYRLFNEATRALIPDLCHFVSAIFAEFDALRNEDKCLLIRNYHRCFLVIDSKLRLIRRFKQGAIYRQLPTYTTYFSLDSLDQFFRDCPDQSNVKAATDMITECFLKHVPVTERHFEQIKPTDDEYMALIGLAFWSVENLELSDDTLLLAARYRTEIIAELMAQYRSTIGHEKAATRIGQLLCLLQDLRRAEMSLNADGEMFRMLGAYDDDTVTYMLQV</sequence>